<evidence type="ECO:0000313" key="2">
    <source>
        <dbReference type="EMBL" id="MBJ6370926.1"/>
    </source>
</evidence>
<proteinExistence type="predicted"/>
<dbReference type="RefSeq" id="WP_199023718.1">
    <property type="nucleotide sequence ID" value="NZ_JAELVR010000003.1"/>
</dbReference>
<feature type="signal peptide" evidence="1">
    <location>
        <begin position="1"/>
        <end position="25"/>
    </location>
</feature>
<feature type="chain" id="PRO_5035222259" evidence="1">
    <location>
        <begin position="26"/>
        <end position="207"/>
    </location>
</feature>
<sequence>MIRNTIAIAAVVAMPSLASALTVQAENDYATALSMVTPADSLDLPGTWTAAPLTVAPDASLGGQYRSPYQTSGLTAPGYYTVGVGSTYSGTSNPAELALTSLSNSFSLLWGSPDGYNTLELYNGATLVGTILGSQFNIPAQEASFVSIFADNESEYFDSVKFYSVNQNAFEFANVSATPVPLPASGLLLVAGLGALAARARRKSSDA</sequence>
<name>A0A8J7LVH7_9RHOB</name>
<accession>A0A8J7LVH7</accession>
<dbReference type="InterPro" id="IPR022472">
    <property type="entry name" value="VPLPA-CTERM"/>
</dbReference>
<dbReference type="AlphaFoldDB" id="A0A8J7LVH7"/>
<evidence type="ECO:0000313" key="3">
    <source>
        <dbReference type="Proteomes" id="UP000619079"/>
    </source>
</evidence>
<dbReference type="Proteomes" id="UP000619079">
    <property type="component" value="Unassembled WGS sequence"/>
</dbReference>
<protein>
    <submittedName>
        <fullName evidence="2">VPLPA-CTERM sorting domain-containing protein</fullName>
    </submittedName>
</protein>
<comment type="caution">
    <text evidence="2">The sequence shown here is derived from an EMBL/GenBank/DDBJ whole genome shotgun (WGS) entry which is preliminary data.</text>
</comment>
<dbReference type="EMBL" id="JAELVR010000003">
    <property type="protein sequence ID" value="MBJ6370926.1"/>
    <property type="molecule type" value="Genomic_DNA"/>
</dbReference>
<keyword evidence="3" id="KW-1185">Reference proteome</keyword>
<gene>
    <name evidence="2" type="ORF">JF290_05270</name>
</gene>
<dbReference type="NCBIfam" id="TIGR03370">
    <property type="entry name" value="VPLPA-CTERM"/>
    <property type="match status" value="1"/>
</dbReference>
<evidence type="ECO:0000256" key="1">
    <source>
        <dbReference type="SAM" id="SignalP"/>
    </source>
</evidence>
<keyword evidence="1" id="KW-0732">Signal</keyword>
<reference evidence="2" key="1">
    <citation type="submission" date="2020-12" db="EMBL/GenBank/DDBJ databases">
        <title>Sedimentitalea sp. nov., isolated from sand in Incheon.</title>
        <authorList>
            <person name="Kim W."/>
        </authorList>
    </citation>
    <scope>NUCLEOTIDE SEQUENCE</scope>
    <source>
        <strain evidence="2">CAU 1593</strain>
    </source>
</reference>
<organism evidence="2 3">
    <name type="scientific">Sedimentitalea arenosa</name>
    <dbReference type="NCBI Taxonomy" id="2798803"/>
    <lineage>
        <taxon>Bacteria</taxon>
        <taxon>Pseudomonadati</taxon>
        <taxon>Pseudomonadota</taxon>
        <taxon>Alphaproteobacteria</taxon>
        <taxon>Rhodobacterales</taxon>
        <taxon>Paracoccaceae</taxon>
        <taxon>Sedimentitalea</taxon>
    </lineage>
</organism>